<evidence type="ECO:0000313" key="3">
    <source>
        <dbReference type="Proteomes" id="UP000188342"/>
    </source>
</evidence>
<name>A0A1R4JGW3_9ACTN</name>
<reference evidence="2 3" key="1">
    <citation type="submission" date="2017-02" db="EMBL/GenBank/DDBJ databases">
        <authorList>
            <person name="Peterson S.W."/>
        </authorList>
    </citation>
    <scope>NUCLEOTIDE SEQUENCE [LARGE SCALE GENOMIC DNA]</scope>
    <source>
        <strain evidence="2 3">LSP_Lj1</strain>
    </source>
</reference>
<sequence length="176" mass="18102">MVNSQTLDEADRRLLALWAADCASRVVSLVDGDAECLDTITDAVERARAFGNGESTAAAEIKLRMRAVKAAGKADSPAGAAAARSVAQAAAVAHMSAHALGAAAYAAKAVSLSRGVDAVDDEIRWQVARLTPEQRRALALLPEVGCSEPGPLGPGLLSRGFLGGVVRRIQTSIAGE</sequence>
<protein>
    <recommendedName>
        <fullName evidence="1">Imm-5-like domain-containing protein</fullName>
    </recommendedName>
</protein>
<gene>
    <name evidence="2" type="ORF">FM114_07555</name>
</gene>
<feature type="domain" description="Imm-5-like" evidence="1">
    <location>
        <begin position="6"/>
        <end position="131"/>
    </location>
</feature>
<organism evidence="2 3">
    <name type="scientific">Luteococcus japonicus LSP_Lj1</name>
    <dbReference type="NCBI Taxonomy" id="1255658"/>
    <lineage>
        <taxon>Bacteria</taxon>
        <taxon>Bacillati</taxon>
        <taxon>Actinomycetota</taxon>
        <taxon>Actinomycetes</taxon>
        <taxon>Propionibacteriales</taxon>
        <taxon>Propionibacteriaceae</taxon>
        <taxon>Luteococcus</taxon>
    </lineage>
</organism>
<keyword evidence="3" id="KW-1185">Reference proteome</keyword>
<dbReference type="Pfam" id="PF21805">
    <property type="entry name" value="Imm5_like"/>
    <property type="match status" value="1"/>
</dbReference>
<evidence type="ECO:0000259" key="1">
    <source>
        <dbReference type="Pfam" id="PF21805"/>
    </source>
</evidence>
<dbReference type="STRING" id="1255658.FM114_07555"/>
<dbReference type="InterPro" id="IPR048667">
    <property type="entry name" value="Imm5-like"/>
</dbReference>
<dbReference type="Proteomes" id="UP000188342">
    <property type="component" value="Unassembled WGS sequence"/>
</dbReference>
<accession>A0A1R4JGW3</accession>
<evidence type="ECO:0000313" key="2">
    <source>
        <dbReference type="EMBL" id="SJN31461.1"/>
    </source>
</evidence>
<dbReference type="AlphaFoldDB" id="A0A1R4JGW3"/>
<dbReference type="RefSeq" id="WP_179110643.1">
    <property type="nucleotide sequence ID" value="NZ_FUKQ01000031.1"/>
</dbReference>
<dbReference type="EMBL" id="FUKQ01000031">
    <property type="protein sequence ID" value="SJN31461.1"/>
    <property type="molecule type" value="Genomic_DNA"/>
</dbReference>
<proteinExistence type="predicted"/>